<dbReference type="Proteomes" id="UP000268084">
    <property type="component" value="Chromosome"/>
</dbReference>
<dbReference type="PROSITE" id="PS51257">
    <property type="entry name" value="PROKAR_LIPOPROTEIN"/>
    <property type="match status" value="1"/>
</dbReference>
<protein>
    <recommendedName>
        <fullName evidence="5">DUF3558 domain-containing protein</fullName>
    </recommendedName>
</protein>
<organism evidence="3 4">
    <name type="scientific">Nakamurella antarctica</name>
    <dbReference type="NCBI Taxonomy" id="1902245"/>
    <lineage>
        <taxon>Bacteria</taxon>
        <taxon>Bacillati</taxon>
        <taxon>Actinomycetota</taxon>
        <taxon>Actinomycetes</taxon>
        <taxon>Nakamurellales</taxon>
        <taxon>Nakamurellaceae</taxon>
        <taxon>Nakamurella</taxon>
    </lineage>
</organism>
<name>A0A3G8ZL65_9ACTN</name>
<evidence type="ECO:0000313" key="4">
    <source>
        <dbReference type="Proteomes" id="UP000268084"/>
    </source>
</evidence>
<feature type="signal peptide" evidence="2">
    <location>
        <begin position="1"/>
        <end position="28"/>
    </location>
</feature>
<dbReference type="KEGG" id="nak:EH165_06830"/>
<proteinExistence type="predicted"/>
<sequence>MLKTKPVIGAVVLCLALAGCGASSTARGTTTVTMTASATQTPEAPVTVPATAATVSAPMTTGSTDAPAAEATSATTTGSADGSAPGTADSASASGSVPASGESTTPADATFAGPFVAVDPLKQDCDKILNATEIATAMGASVPAATNVIMDVANADRKTTGRKKCLYGVSADRAGGVVTVVLTQYEDAAAAASQIATTVKSEKGQGATASVVTVKGLPAQVLLRDGGLIVAQYDTWTLSVVVADKIVDAAKLPAALAAVGDYALTQIVG</sequence>
<keyword evidence="2" id="KW-0732">Signal</keyword>
<evidence type="ECO:0008006" key="5">
    <source>
        <dbReference type="Google" id="ProtNLM"/>
    </source>
</evidence>
<evidence type="ECO:0000313" key="3">
    <source>
        <dbReference type="EMBL" id="AZI57898.1"/>
    </source>
</evidence>
<keyword evidence="4" id="KW-1185">Reference proteome</keyword>
<feature type="compositionally biased region" description="Low complexity" evidence="1">
    <location>
        <begin position="57"/>
        <end position="103"/>
    </location>
</feature>
<dbReference type="AlphaFoldDB" id="A0A3G8ZL65"/>
<gene>
    <name evidence="3" type="ORF">EH165_06830</name>
</gene>
<reference evidence="3 4" key="2">
    <citation type="submission" date="2018-12" db="EMBL/GenBank/DDBJ databases">
        <title>Nakamurella antarcticus sp. nov., isolated from Antarctica South Shetland Islands soil.</title>
        <authorList>
            <person name="Peng F."/>
        </authorList>
    </citation>
    <scope>NUCLEOTIDE SEQUENCE [LARGE SCALE GENOMIC DNA]</scope>
    <source>
        <strain evidence="3 4">S14-144</strain>
    </source>
</reference>
<feature type="chain" id="PRO_5018314269" description="DUF3558 domain-containing protein" evidence="2">
    <location>
        <begin position="29"/>
        <end position="269"/>
    </location>
</feature>
<dbReference type="RefSeq" id="WP_124798732.1">
    <property type="nucleotide sequence ID" value="NZ_CP034170.1"/>
</dbReference>
<feature type="region of interest" description="Disordered" evidence="1">
    <location>
        <begin position="57"/>
        <end position="106"/>
    </location>
</feature>
<dbReference type="EMBL" id="CP034170">
    <property type="protein sequence ID" value="AZI57898.1"/>
    <property type="molecule type" value="Genomic_DNA"/>
</dbReference>
<reference evidence="3 4" key="1">
    <citation type="submission" date="2018-11" db="EMBL/GenBank/DDBJ databases">
        <authorList>
            <person name="Da X."/>
        </authorList>
    </citation>
    <scope>NUCLEOTIDE SEQUENCE [LARGE SCALE GENOMIC DNA]</scope>
    <source>
        <strain evidence="3 4">S14-144</strain>
    </source>
</reference>
<accession>A0A3G8ZL65</accession>
<dbReference type="OrthoDB" id="5196842at2"/>
<evidence type="ECO:0000256" key="1">
    <source>
        <dbReference type="SAM" id="MobiDB-lite"/>
    </source>
</evidence>
<evidence type="ECO:0000256" key="2">
    <source>
        <dbReference type="SAM" id="SignalP"/>
    </source>
</evidence>